<evidence type="ECO:0000256" key="5">
    <source>
        <dbReference type="ARBA" id="ARBA00022692"/>
    </source>
</evidence>
<dbReference type="EMBL" id="CAXAMM010001686">
    <property type="protein sequence ID" value="CAK8993032.1"/>
    <property type="molecule type" value="Genomic_DNA"/>
</dbReference>
<keyword evidence="9" id="KW-0325">Glycoprotein</keyword>
<comment type="subcellular location">
    <subcellularLocation>
        <location evidence="1">Cell projection</location>
        <location evidence="1">Cilium membrane</location>
        <topology evidence="1">Multi-pass membrane protein</topology>
    </subcellularLocation>
</comment>
<evidence type="ECO:0000256" key="12">
    <source>
        <dbReference type="SAM" id="Phobius"/>
    </source>
</evidence>
<name>A0ABP0HTM6_9DINO</name>
<dbReference type="PANTHER" id="PTHR14605:SF1">
    <property type="entry name" value="TRANSMEMBRANE PROTEIN 231"/>
    <property type="match status" value="1"/>
</dbReference>
<evidence type="ECO:0000313" key="14">
    <source>
        <dbReference type="Proteomes" id="UP001642464"/>
    </source>
</evidence>
<evidence type="ECO:0000256" key="8">
    <source>
        <dbReference type="ARBA" id="ARBA00023136"/>
    </source>
</evidence>
<keyword evidence="6 12" id="KW-1133">Transmembrane helix</keyword>
<evidence type="ECO:0000313" key="13">
    <source>
        <dbReference type="EMBL" id="CAK8993032.1"/>
    </source>
</evidence>
<dbReference type="Proteomes" id="UP001642464">
    <property type="component" value="Unassembled WGS sequence"/>
</dbReference>
<dbReference type="InterPro" id="IPR019306">
    <property type="entry name" value="TMEM231"/>
</dbReference>
<keyword evidence="8 12" id="KW-0472">Membrane</keyword>
<evidence type="ECO:0000256" key="10">
    <source>
        <dbReference type="ARBA" id="ARBA00023273"/>
    </source>
</evidence>
<evidence type="ECO:0000256" key="4">
    <source>
        <dbReference type="ARBA" id="ARBA00022475"/>
    </source>
</evidence>
<keyword evidence="4" id="KW-1003">Cell membrane</keyword>
<keyword evidence="14" id="KW-1185">Reference proteome</keyword>
<feature type="transmembrane region" description="Helical" evidence="12">
    <location>
        <begin position="276"/>
        <end position="294"/>
    </location>
</feature>
<evidence type="ECO:0000256" key="1">
    <source>
        <dbReference type="ARBA" id="ARBA00004272"/>
    </source>
</evidence>
<keyword evidence="5 12" id="KW-0812">Transmembrane</keyword>
<evidence type="ECO:0000256" key="7">
    <source>
        <dbReference type="ARBA" id="ARBA00023069"/>
    </source>
</evidence>
<organism evidence="13 14">
    <name type="scientific">Durusdinium trenchii</name>
    <dbReference type="NCBI Taxonomy" id="1381693"/>
    <lineage>
        <taxon>Eukaryota</taxon>
        <taxon>Sar</taxon>
        <taxon>Alveolata</taxon>
        <taxon>Dinophyceae</taxon>
        <taxon>Suessiales</taxon>
        <taxon>Symbiodiniaceae</taxon>
        <taxon>Durusdinium</taxon>
    </lineage>
</organism>
<keyword evidence="10" id="KW-0966">Cell projection</keyword>
<dbReference type="PANTHER" id="PTHR14605">
    <property type="entry name" value="CHST5 PROTEIN"/>
    <property type="match status" value="1"/>
</dbReference>
<comment type="function">
    <text evidence="11">Transmembrane component of the tectonic-like complex, a complex localized at the transition zone of primary cilia and acting as a barrier that prevents diffusion of transmembrane proteins between the cilia and plasma membranes. Required for ciliogenesis and sonic hedgehog/SHH signaling.</text>
</comment>
<gene>
    <name evidence="13" type="ORF">SCF082_LOCUS3327</name>
</gene>
<evidence type="ECO:0000256" key="6">
    <source>
        <dbReference type="ARBA" id="ARBA00022989"/>
    </source>
</evidence>
<evidence type="ECO:0000256" key="2">
    <source>
        <dbReference type="ARBA" id="ARBA00009082"/>
    </source>
</evidence>
<evidence type="ECO:0000256" key="11">
    <source>
        <dbReference type="ARBA" id="ARBA00024803"/>
    </source>
</evidence>
<evidence type="ECO:0000256" key="9">
    <source>
        <dbReference type="ARBA" id="ARBA00023180"/>
    </source>
</evidence>
<proteinExistence type="inferred from homology"/>
<comment type="similarity">
    <text evidence="2">Belongs to the TMEM231 family.</text>
</comment>
<feature type="transmembrane region" description="Helical" evidence="12">
    <location>
        <begin position="21"/>
        <end position="42"/>
    </location>
</feature>
<keyword evidence="7" id="KW-0969">Cilium</keyword>
<dbReference type="Pfam" id="PF10149">
    <property type="entry name" value="TM231"/>
    <property type="match status" value="1"/>
</dbReference>
<reference evidence="13 14" key="1">
    <citation type="submission" date="2024-02" db="EMBL/GenBank/DDBJ databases">
        <authorList>
            <person name="Chen Y."/>
            <person name="Shah S."/>
            <person name="Dougan E. K."/>
            <person name="Thang M."/>
            <person name="Chan C."/>
        </authorList>
    </citation>
    <scope>NUCLEOTIDE SEQUENCE [LARGE SCALE GENOMIC DNA]</scope>
</reference>
<protein>
    <recommendedName>
        <fullName evidence="3">Transmembrane protein 231</fullName>
    </recommendedName>
</protein>
<sequence length="324" mass="36270">MVVTVFQEPIVRKYRAPLCSLACLFNLVVVVAALVVPFYVAYASQNFWLKTNTFLEQPVINFQYDVLVVLQGTAAQDSQVATWAWSTTAGGQEAYENYLRAPIIRAWAEDDNLDEVADTWTVTVQMPLEATERVYQAQALLYFGYSLQGPAQLDMDAIAYVEHASPLPGTELLVEADAALRQRTPLSVRRANTHPSLRFGEASPSMFPNKISTVLSSYAKRNYTMALENTYKSWGVSSVLDPNSIVADSFCLNFTMRVPRDTVLYTPGVPEVLKTAWIQFFAIFVLFAVLLAVLQSFVFTNQVLESVVAAEGPMPHTKRKEHRF</sequence>
<accession>A0ABP0HTM6</accession>
<comment type="caution">
    <text evidence="13">The sequence shown here is derived from an EMBL/GenBank/DDBJ whole genome shotgun (WGS) entry which is preliminary data.</text>
</comment>
<evidence type="ECO:0000256" key="3">
    <source>
        <dbReference type="ARBA" id="ARBA00015087"/>
    </source>
</evidence>